<dbReference type="Gene3D" id="3.90.550.10">
    <property type="entry name" value="Spore Coat Polysaccharide Biosynthesis Protein SpsA, Chain A"/>
    <property type="match status" value="1"/>
</dbReference>
<keyword evidence="4" id="KW-1185">Reference proteome</keyword>
<feature type="region of interest" description="Disordered" evidence="1">
    <location>
        <begin position="1029"/>
        <end position="1055"/>
    </location>
</feature>
<evidence type="ECO:0000256" key="1">
    <source>
        <dbReference type="SAM" id="MobiDB-lite"/>
    </source>
</evidence>
<sequence length="1055" mass="118784">MAPGVTRDLRRIMHRKFSMGKAVKSKINFRSTIGNLYGRLSNRGGGRGQVPFFNPGWYIAMYLREEPDTDPVSHYIALSKTGMFDPHPLFDSSYYIDKYPECLSSSKSVIEYFAEVGLNLDHNPNPFFDAEYYKRQYPDVAATKSNYFNHYISHGWKERRSTHPLFDHVWYVENNPDVERADIDGLEHYIRSGILEGRSPHILIDFDFLRLQADPPIEDKKDLILRYLSDRSFWSMDPCASFEAATYGRNAGINLDETHPLIHYIVSGAYDADPNRVFDTKYYISQYPDVVAAKANPLAHYLKSGALEGRNPSRTFDTRWYEEHNPDVAESGLNPLSHFVRFGLAEGRIGSPAPGTEERAARSSFDPRLLSTVKGRAFLRSGATISFPDHKTPVVSIVLVLYNKYYLTSECLQSIYLNIDYDACPYEIIIYDNGSFDETKILKSRIKNVKWIEDKNNSGFIEGVNNAFEYASADLLLLLNNDTYVLNGSLERAVALIDADPTIGVVGAKLIFPTGLLQEAGSIVWKDGSCLGYCRDASPEISEANFQRDVDYVSGAFFLTRSDLFRRFGMLDPIYKPAYYEETDYCAKLRSADYRIVYDPFVEIIHAEFGSADKKSDSILQQQKNQLVFVERNPGVADKFAPALRNVLMARYATPGRPKVLIVDDKIPHEYLGSGFPRSRTLIGELAKSDFDLTFVPTNDLAQDWFAVRNTLDVRIEVIFGLNGDAVVNHIRERQGYYDAIVVSRPHNMVRIRHAIEQGLVDRQSTLIIYDAEALFTNRDVLQSKIEGIRIDQSTVESLVEAEINISKDADLILSVSDAELGYFRKYGKSTMLLGHALVPAPTPRAFAERQGILFVGSLADSNTPNTDSILWFLREIFPEIRRELPDCQLHLVGDVKSTAVRDMAGPEVVLHGRVDDIAPIYDACRIFVAPTRFAAGIPHKVHEAAAHGLPCVTTALLADQLGWTDQVELLCSDDPISFAEKCVTLYHSERVWRTIRDNTLRAVARDCSPDTFASTVQTLSQHIADRCRRERPANESREATGGSGTRAVAEAYGA</sequence>
<evidence type="ECO:0000313" key="4">
    <source>
        <dbReference type="Proteomes" id="UP000245444"/>
    </source>
</evidence>
<proteinExistence type="predicted"/>
<dbReference type="Proteomes" id="UP000245444">
    <property type="component" value="Chromosome"/>
</dbReference>
<organism evidence="3 4">
    <name type="scientific">Methylobacterium terrae</name>
    <dbReference type="NCBI Taxonomy" id="2202827"/>
    <lineage>
        <taxon>Bacteria</taxon>
        <taxon>Pseudomonadati</taxon>
        <taxon>Pseudomonadota</taxon>
        <taxon>Alphaproteobacteria</taxon>
        <taxon>Hyphomicrobiales</taxon>
        <taxon>Methylobacteriaceae</taxon>
        <taxon>Methylobacterium</taxon>
    </lineage>
</organism>
<evidence type="ECO:0000259" key="2">
    <source>
        <dbReference type="Pfam" id="PF00535"/>
    </source>
</evidence>
<gene>
    <name evidence="3" type="ORF">DK419_01100</name>
</gene>
<reference evidence="3 4" key="1">
    <citation type="submission" date="2018-05" db="EMBL/GenBank/DDBJ databases">
        <title>Complete Genome Sequence of Methylobacterium sp. 17Sr1-28.</title>
        <authorList>
            <person name="Srinivasan S."/>
        </authorList>
    </citation>
    <scope>NUCLEOTIDE SEQUENCE [LARGE SCALE GENOMIC DNA]</scope>
    <source>
        <strain evidence="3 4">17Sr1-28</strain>
    </source>
</reference>
<dbReference type="KEGG" id="mtea:DK419_01100"/>
<dbReference type="EMBL" id="CP029553">
    <property type="protein sequence ID" value="AWN45100.1"/>
    <property type="molecule type" value="Genomic_DNA"/>
</dbReference>
<dbReference type="SUPFAM" id="SSF53448">
    <property type="entry name" value="Nucleotide-diphospho-sugar transferases"/>
    <property type="match status" value="1"/>
</dbReference>
<dbReference type="PANTHER" id="PTHR43179:SF7">
    <property type="entry name" value="RHAMNOSYLTRANSFERASE WBBL"/>
    <property type="match status" value="1"/>
</dbReference>
<dbReference type="CDD" id="cd03801">
    <property type="entry name" value="GT4_PimA-like"/>
    <property type="match status" value="1"/>
</dbReference>
<dbReference type="InterPro" id="IPR001173">
    <property type="entry name" value="Glyco_trans_2-like"/>
</dbReference>
<dbReference type="AlphaFoldDB" id="A0A2U8WI64"/>
<evidence type="ECO:0000313" key="3">
    <source>
        <dbReference type="EMBL" id="AWN45100.1"/>
    </source>
</evidence>
<dbReference type="PANTHER" id="PTHR43179">
    <property type="entry name" value="RHAMNOSYLTRANSFERASE WBBL"/>
    <property type="match status" value="1"/>
</dbReference>
<dbReference type="OrthoDB" id="9783791at2"/>
<protein>
    <recommendedName>
        <fullName evidence="2">Glycosyltransferase 2-like domain-containing protein</fullName>
    </recommendedName>
</protein>
<dbReference type="Pfam" id="PF13692">
    <property type="entry name" value="Glyco_trans_1_4"/>
    <property type="match status" value="1"/>
</dbReference>
<name>A0A2U8WI64_9HYPH</name>
<dbReference type="InterPro" id="IPR029044">
    <property type="entry name" value="Nucleotide-diphossugar_trans"/>
</dbReference>
<feature type="domain" description="Glycosyltransferase 2-like" evidence="2">
    <location>
        <begin position="396"/>
        <end position="509"/>
    </location>
</feature>
<dbReference type="Pfam" id="PF00535">
    <property type="entry name" value="Glycos_transf_2"/>
    <property type="match status" value="1"/>
</dbReference>
<dbReference type="Gene3D" id="3.40.50.2000">
    <property type="entry name" value="Glycogen Phosphorylase B"/>
    <property type="match status" value="1"/>
</dbReference>
<feature type="compositionally biased region" description="Basic and acidic residues" evidence="1">
    <location>
        <begin position="1029"/>
        <end position="1039"/>
    </location>
</feature>
<dbReference type="SUPFAM" id="SSF53756">
    <property type="entry name" value="UDP-Glycosyltransferase/glycogen phosphorylase"/>
    <property type="match status" value="1"/>
</dbReference>
<accession>A0A2U8WI64</accession>